<dbReference type="EMBL" id="CAXLJM020000026">
    <property type="protein sequence ID" value="CAL8094215.1"/>
    <property type="molecule type" value="Genomic_DNA"/>
</dbReference>
<proteinExistence type="predicted"/>
<name>A0ABP1QCL8_9HEXA</name>
<protein>
    <submittedName>
        <fullName evidence="1">Uncharacterized protein</fullName>
    </submittedName>
</protein>
<comment type="caution">
    <text evidence="1">The sequence shown here is derived from an EMBL/GenBank/DDBJ whole genome shotgun (WGS) entry which is preliminary data.</text>
</comment>
<evidence type="ECO:0000313" key="1">
    <source>
        <dbReference type="EMBL" id="CAL8094215.1"/>
    </source>
</evidence>
<keyword evidence="2" id="KW-1185">Reference proteome</keyword>
<evidence type="ECO:0000313" key="2">
    <source>
        <dbReference type="Proteomes" id="UP001642540"/>
    </source>
</evidence>
<dbReference type="Proteomes" id="UP001642540">
    <property type="component" value="Unassembled WGS sequence"/>
</dbReference>
<gene>
    <name evidence="1" type="ORF">ODALV1_LOCUS8723</name>
</gene>
<organism evidence="1 2">
    <name type="scientific">Orchesella dallaii</name>
    <dbReference type="NCBI Taxonomy" id="48710"/>
    <lineage>
        <taxon>Eukaryota</taxon>
        <taxon>Metazoa</taxon>
        <taxon>Ecdysozoa</taxon>
        <taxon>Arthropoda</taxon>
        <taxon>Hexapoda</taxon>
        <taxon>Collembola</taxon>
        <taxon>Entomobryomorpha</taxon>
        <taxon>Entomobryoidea</taxon>
        <taxon>Orchesellidae</taxon>
        <taxon>Orchesellinae</taxon>
        <taxon>Orchesella</taxon>
    </lineage>
</organism>
<accession>A0ABP1QCL8</accession>
<reference evidence="1 2" key="1">
    <citation type="submission" date="2024-08" db="EMBL/GenBank/DDBJ databases">
        <authorList>
            <person name="Cucini C."/>
            <person name="Frati F."/>
        </authorList>
    </citation>
    <scope>NUCLEOTIDE SEQUENCE [LARGE SCALE GENOMIC DNA]</scope>
</reference>
<sequence length="211" mass="23950">MNDIEDSESPMVLMQMLMTDVDALLKQIAEHEWSLYTIFSTNEMNCTPSGKYDQQVALDLTFELITSFDNVREKALQKFFGYKNNSESPVASYRECEQLARSLREMGVKLDESMVISKIVSLKSSSHSDADALSRLPLKPLFLPEEDSALEFPVYALCEEVSNIVDIGIDLFEAKKSEADTIQQLEDAMQDPIWLDKQFDTGSIIRIQILC</sequence>